<keyword evidence="3" id="KW-1185">Reference proteome</keyword>
<evidence type="ECO:0000313" key="3">
    <source>
        <dbReference type="Proteomes" id="UP001562425"/>
    </source>
</evidence>
<comment type="caution">
    <text evidence="2">The sequence shown here is derived from an EMBL/GenBank/DDBJ whole genome shotgun (WGS) entry which is preliminary data.</text>
</comment>
<accession>A0ABD1CE73</accession>
<sequence length="290" mass="32994">MAVYRRRSQSEDDNPPSPIMMEDPHSVPASVNRPSSAAEACEVRKVLAIRVFDSPPHSDHLPGQIRTLQPLLTRKLHTTKDPAFCQLQLQANYIHQLIHGRIVDSPDALAEVYNCLHYFSRLNSTLQLLCDKVLEMHVTALLDAAPKFLRNRLTDVLQGTLIEVEPGVLLMFHDPDKAASHAQLGTIRVITFNTARFIVQTFPLMASARSGKDAQNLQAPHEFINLMMLRSTEFTTFYREMIDVFSAYWKHRSQIMQRISPKNEGIERIKKYLLKIVNDLLVKLADVPFG</sequence>
<evidence type="ECO:0000313" key="2">
    <source>
        <dbReference type="EMBL" id="KAL1374654.1"/>
    </source>
</evidence>
<dbReference type="Proteomes" id="UP001562425">
    <property type="component" value="Unassembled WGS sequence"/>
</dbReference>
<proteinExistence type="predicted"/>
<name>A0ABD1CE73_CULPP</name>
<protein>
    <submittedName>
        <fullName evidence="2">Uncharacterized protein</fullName>
    </submittedName>
</protein>
<reference evidence="2 3" key="1">
    <citation type="submission" date="2024-05" db="EMBL/GenBank/DDBJ databases">
        <title>Culex pipiens pipiens assembly and annotation.</title>
        <authorList>
            <person name="Alout H."/>
            <person name="Durand T."/>
        </authorList>
    </citation>
    <scope>NUCLEOTIDE SEQUENCE [LARGE SCALE GENOMIC DNA]</scope>
    <source>
        <strain evidence="2">HA-2024</strain>
        <tissue evidence="2">Whole body</tissue>
    </source>
</reference>
<gene>
    <name evidence="2" type="ORF">pipiens_017964</name>
</gene>
<dbReference type="AlphaFoldDB" id="A0ABD1CE73"/>
<organism evidence="2 3">
    <name type="scientific">Culex pipiens pipiens</name>
    <name type="common">Northern house mosquito</name>
    <dbReference type="NCBI Taxonomy" id="38569"/>
    <lineage>
        <taxon>Eukaryota</taxon>
        <taxon>Metazoa</taxon>
        <taxon>Ecdysozoa</taxon>
        <taxon>Arthropoda</taxon>
        <taxon>Hexapoda</taxon>
        <taxon>Insecta</taxon>
        <taxon>Pterygota</taxon>
        <taxon>Neoptera</taxon>
        <taxon>Endopterygota</taxon>
        <taxon>Diptera</taxon>
        <taxon>Nematocera</taxon>
        <taxon>Culicoidea</taxon>
        <taxon>Culicidae</taxon>
        <taxon>Culicinae</taxon>
        <taxon>Culicini</taxon>
        <taxon>Culex</taxon>
        <taxon>Culex</taxon>
    </lineage>
</organism>
<evidence type="ECO:0000256" key="1">
    <source>
        <dbReference type="SAM" id="MobiDB-lite"/>
    </source>
</evidence>
<dbReference type="EMBL" id="JBEHCU010013145">
    <property type="protein sequence ID" value="KAL1374654.1"/>
    <property type="molecule type" value="Genomic_DNA"/>
</dbReference>
<feature type="region of interest" description="Disordered" evidence="1">
    <location>
        <begin position="1"/>
        <end position="32"/>
    </location>
</feature>